<protein>
    <recommendedName>
        <fullName evidence="4">PAS domain-containing protein</fullName>
    </recommendedName>
</protein>
<dbReference type="VEuPathDB" id="AmoebaDB:ACA1_054880"/>
<sequence>MVSDELRRAREENEKLRAKLRTTKAKLKRKKAEAKQLRRALAQEIDDKAARRRQELAVVAAATMQQPPRIMATPASMHASWSTSSSDASTVSPHSSHSSPSSASRSGSGSGSGSFVSSPLPVSSFSTPHAFPIAVMEHVHQCLPFLSAYLFSPRDFVVQDLRQPMLAFDMGNVMDPTIIYANPVLCQLLGFSPRPGYPLMKLWADSKNCEKQMPLLMETQPSMYISEFIFADPLLRCVNGFHVRASFLMQFFFDRRGRIKYGVACAESWRPDVPRDGESLREWHDDLHDDLLGALDHLVADDDPPFQGSGDDTPFQGSFPYAADHVNSNGGWQAQQDYDFGGIGGDHLPSTFMEEVTYAMRS</sequence>
<organism evidence="2 3">
    <name type="scientific">Acanthamoeba castellanii (strain ATCC 30010 / Neff)</name>
    <dbReference type="NCBI Taxonomy" id="1257118"/>
    <lineage>
        <taxon>Eukaryota</taxon>
        <taxon>Amoebozoa</taxon>
        <taxon>Discosea</taxon>
        <taxon>Longamoebia</taxon>
        <taxon>Centramoebida</taxon>
        <taxon>Acanthamoebidae</taxon>
        <taxon>Acanthamoeba</taxon>
    </lineage>
</organism>
<dbReference type="Proteomes" id="UP000011083">
    <property type="component" value="Unassembled WGS sequence"/>
</dbReference>
<dbReference type="RefSeq" id="XP_004344145.1">
    <property type="nucleotide sequence ID" value="XM_004344095.1"/>
</dbReference>
<dbReference type="AlphaFoldDB" id="L8H684"/>
<accession>L8H684</accession>
<reference evidence="2 3" key="1">
    <citation type="journal article" date="2013" name="Genome Biol.">
        <title>Genome of Acanthamoeba castellanii highlights extensive lateral gene transfer and early evolution of tyrosine kinase signaling.</title>
        <authorList>
            <person name="Clarke M."/>
            <person name="Lohan A.J."/>
            <person name="Liu B."/>
            <person name="Lagkouvardos I."/>
            <person name="Roy S."/>
            <person name="Zafar N."/>
            <person name="Bertelli C."/>
            <person name="Schilde C."/>
            <person name="Kianianmomeni A."/>
            <person name="Burglin T.R."/>
            <person name="Frech C."/>
            <person name="Turcotte B."/>
            <person name="Kopec K.O."/>
            <person name="Synnott J.M."/>
            <person name="Choo C."/>
            <person name="Paponov I."/>
            <person name="Finkler A."/>
            <person name="Soon Heng Tan C."/>
            <person name="Hutchins A.P."/>
            <person name="Weinmeier T."/>
            <person name="Rattei T."/>
            <person name="Chu J.S."/>
            <person name="Gimenez G."/>
            <person name="Irimia M."/>
            <person name="Rigden D.J."/>
            <person name="Fitzpatrick D.A."/>
            <person name="Lorenzo-Morales J."/>
            <person name="Bateman A."/>
            <person name="Chiu C.H."/>
            <person name="Tang P."/>
            <person name="Hegemann P."/>
            <person name="Fromm H."/>
            <person name="Raoult D."/>
            <person name="Greub G."/>
            <person name="Miranda-Saavedra D."/>
            <person name="Chen N."/>
            <person name="Nash P."/>
            <person name="Ginger M.L."/>
            <person name="Horn M."/>
            <person name="Schaap P."/>
            <person name="Caler L."/>
            <person name="Loftus B."/>
        </authorList>
    </citation>
    <scope>NUCLEOTIDE SEQUENCE [LARGE SCALE GENOMIC DNA]</scope>
    <source>
        <strain evidence="2 3">Neff</strain>
    </source>
</reference>
<feature type="region of interest" description="Disordered" evidence="1">
    <location>
        <begin position="1"/>
        <end position="32"/>
    </location>
</feature>
<dbReference type="KEGG" id="acan:ACA1_054880"/>
<keyword evidence="3" id="KW-1185">Reference proteome</keyword>
<gene>
    <name evidence="2" type="ORF">ACA1_054880</name>
</gene>
<evidence type="ECO:0000256" key="1">
    <source>
        <dbReference type="SAM" id="MobiDB-lite"/>
    </source>
</evidence>
<feature type="compositionally biased region" description="Basic residues" evidence="1">
    <location>
        <begin position="18"/>
        <end position="32"/>
    </location>
</feature>
<dbReference type="EMBL" id="KB007909">
    <property type="protein sequence ID" value="ELR20742.1"/>
    <property type="molecule type" value="Genomic_DNA"/>
</dbReference>
<dbReference type="GeneID" id="14921612"/>
<proteinExistence type="predicted"/>
<evidence type="ECO:0008006" key="4">
    <source>
        <dbReference type="Google" id="ProtNLM"/>
    </source>
</evidence>
<evidence type="ECO:0000313" key="2">
    <source>
        <dbReference type="EMBL" id="ELR20742.1"/>
    </source>
</evidence>
<name>L8H684_ACACF</name>
<feature type="compositionally biased region" description="Basic and acidic residues" evidence="1">
    <location>
        <begin position="1"/>
        <end position="17"/>
    </location>
</feature>
<evidence type="ECO:0000313" key="3">
    <source>
        <dbReference type="Proteomes" id="UP000011083"/>
    </source>
</evidence>
<feature type="region of interest" description="Disordered" evidence="1">
    <location>
        <begin position="74"/>
        <end position="113"/>
    </location>
</feature>